<dbReference type="PROSITE" id="PS50096">
    <property type="entry name" value="IQ"/>
    <property type="match status" value="2"/>
</dbReference>
<evidence type="ECO:0000256" key="5">
    <source>
        <dbReference type="ARBA" id="ARBA00023203"/>
    </source>
</evidence>
<dbReference type="FunFam" id="1.10.10.820:FF:000001">
    <property type="entry name" value="Myosin heavy chain"/>
    <property type="match status" value="1"/>
</dbReference>
<comment type="similarity">
    <text evidence="6">Belongs to the TRAFAC class myosin-kinesin ATPase superfamily. Myosin family.</text>
</comment>
<dbReference type="Proteomes" id="UP001140094">
    <property type="component" value="Unassembled WGS sequence"/>
</dbReference>
<evidence type="ECO:0000256" key="6">
    <source>
        <dbReference type="PROSITE-ProRule" id="PRU00782"/>
    </source>
</evidence>
<dbReference type="EMBL" id="JANBUO010000566">
    <property type="protein sequence ID" value="KAJ2803134.1"/>
    <property type="molecule type" value="Genomic_DNA"/>
</dbReference>
<dbReference type="Gene3D" id="3.40.850.10">
    <property type="entry name" value="Kinesin motor domain"/>
    <property type="match status" value="1"/>
</dbReference>
<dbReference type="GO" id="GO:0005524">
    <property type="term" value="F:ATP binding"/>
    <property type="evidence" value="ECO:0007669"/>
    <property type="project" value="UniProtKB-UniRule"/>
</dbReference>
<dbReference type="SMART" id="SM00015">
    <property type="entry name" value="IQ"/>
    <property type="match status" value="2"/>
</dbReference>
<dbReference type="GO" id="GO:0051015">
    <property type="term" value="F:actin filament binding"/>
    <property type="evidence" value="ECO:0007669"/>
    <property type="project" value="TreeGrafter"/>
</dbReference>
<sequence length="1444" mass="160274">MQVGPADPKTVGQALKILEHYTRGAKAWFEDSDEAWVKGSLVQRTDDEALGVARLVFLRDDSVASTTAQLVAQTSPQQSAPVGLHSELASRSRRMSVRAATSDELRRVVARGSRLTGGRISSKSQVDATFVYDILFSELVETGADAELLPPLCNPPILDCTPDLTTLSYLHEPAVLYNLRRRYERRDIYTYSGVVLVAMNPFYPVSLYSPEHMARYAKAEHHAADPHLFAIAENAYRGMVQDQRNQTIIVYGESGSGKTTSAKYIMRYFAQAHHADTNDEQMTTVESQILATNPVFESFGNAKTTRNDNSSRFGKFLEIKFERQRQQIVGGRIRTFLLERSRVVYQPPTERNYHIFYQLLAGADAQLRADLHLDGPHASSSAFHYTCQGGQNSAAIAGVNDAEDFALTDASLEMVGIDSTRRGHIWRTLAGILHLGNVCFSGTETTGSFVESECEPQFAIAAKLLGVSDAQLRQWLTRRQIVTRHDHILAKVNRSQALVIRDSIAKFIYSRLFDWILGPINASLLPTEVDEQATLFVGVLDIYGFEHFEHNSFEQFCINYANEKLQQNFNHHVFKIEQEEYRREQLSNWTFIGFQDNQPCIDLIEGKPIGILALLDEESRLEQGSDRTFTEKLIRQFAEPQPPSSAGATIASYFRKPRFSNTAFTVRHYAHDVTYEGDGFLEKNKDTVPDEILDLLCSSEFEFVGTLASSHLPQDQRPSSPAAPVSSGRNSPAVRSSSPAFGSPRVARNGGFQRRQAPTLAGVFKRSLAGLMATLGETEMHYIRCIKPNEAKQAWGFQAPMVLSQLRSCGVIETIRISKAGYPSRVPIRSFNERYSLLLGNSTSQQDPAPTAKGSGDSVTQEEHAVCRCILKQSLPDSSQYQVGLTKVFFRAGQWAIMEKKRSFLFESSAIVMQKFCRGVLVLRSYRAMINAARTIQRRYRKHLLARKAQQAQRIIAARTIERYYIALCRRRRRALEDQSACYVQAYVRRYLARRAIRRLVENQRDMKAARAYHEAQLKRQTTESRRTNEELARRGAEVERVRAAAQAARAKAMAAAAGQQQQQQIMNHDHSRQRSKASSSDSPTQGPNGYSPSDGTDASDRELRGSGPQAVSDALARLTINMELSGGTSPGSPVDIRRSSMQSNEAARLRTAEARASLLAAGVAERNAETKLLRYPYSPLTQHSPASNSASQHPPPQSMEALSERDSITIGDDLFAIINEFSVVADGRYGEVDARSLRKRDPLAASNVPRYTGHSPAASIASPMLRQPSSDRRAPTPIIAPTHIPRSSSSSPMGRANTLLNSNGALRQRQLPVRNTASVEAANIRSQAMKRESHNSVATSAATSQADYGGRHTAARARAWAARQKDRMISAFSGERNHRNLYKPGVSTDSDVALGRTPLFTSTDAPLEPPSALRFHHQSHSASNILAPSPARLSKLPSTGNLR</sequence>
<evidence type="ECO:0000256" key="2">
    <source>
        <dbReference type="ARBA" id="ARBA00022840"/>
    </source>
</evidence>
<dbReference type="PRINTS" id="PR00193">
    <property type="entry name" value="MYOSINHEAVY"/>
</dbReference>
<dbReference type="GO" id="GO:0016459">
    <property type="term" value="C:myosin complex"/>
    <property type="evidence" value="ECO:0007669"/>
    <property type="project" value="UniProtKB-KW"/>
</dbReference>
<feature type="compositionally biased region" description="Polar residues" evidence="7">
    <location>
        <begin position="727"/>
        <end position="740"/>
    </location>
</feature>
<dbReference type="Gene3D" id="1.20.58.530">
    <property type="match status" value="1"/>
</dbReference>
<dbReference type="GO" id="GO:0007015">
    <property type="term" value="P:actin filament organization"/>
    <property type="evidence" value="ECO:0007669"/>
    <property type="project" value="TreeGrafter"/>
</dbReference>
<dbReference type="GO" id="GO:0016020">
    <property type="term" value="C:membrane"/>
    <property type="evidence" value="ECO:0007669"/>
    <property type="project" value="TreeGrafter"/>
</dbReference>
<dbReference type="GO" id="GO:0000146">
    <property type="term" value="F:microfilament motor activity"/>
    <property type="evidence" value="ECO:0007669"/>
    <property type="project" value="TreeGrafter"/>
</dbReference>
<evidence type="ECO:0000256" key="1">
    <source>
        <dbReference type="ARBA" id="ARBA00022741"/>
    </source>
</evidence>
<feature type="compositionally biased region" description="Low complexity" evidence="7">
    <location>
        <begin position="1276"/>
        <end position="1286"/>
    </location>
</feature>
<dbReference type="Gene3D" id="6.20.240.20">
    <property type="match status" value="1"/>
</dbReference>
<evidence type="ECO:0000259" key="8">
    <source>
        <dbReference type="PROSITE" id="PS51456"/>
    </source>
</evidence>
<feature type="binding site" evidence="6">
    <location>
        <begin position="252"/>
        <end position="259"/>
    </location>
    <ligand>
        <name>ATP</name>
        <dbReference type="ChEBI" id="CHEBI:30616"/>
    </ligand>
</feature>
<dbReference type="SMART" id="SM00242">
    <property type="entry name" value="MYSc"/>
    <property type="match status" value="1"/>
</dbReference>
<organism evidence="9 10">
    <name type="scientific">Coemansia guatemalensis</name>
    <dbReference type="NCBI Taxonomy" id="2761395"/>
    <lineage>
        <taxon>Eukaryota</taxon>
        <taxon>Fungi</taxon>
        <taxon>Fungi incertae sedis</taxon>
        <taxon>Zoopagomycota</taxon>
        <taxon>Kickxellomycotina</taxon>
        <taxon>Kickxellomycetes</taxon>
        <taxon>Kickxellales</taxon>
        <taxon>Kickxellaceae</taxon>
        <taxon>Coemansia</taxon>
    </lineage>
</organism>
<evidence type="ECO:0000256" key="3">
    <source>
        <dbReference type="ARBA" id="ARBA00023123"/>
    </source>
</evidence>
<feature type="compositionally biased region" description="Polar residues" evidence="7">
    <location>
        <begin position="709"/>
        <end position="719"/>
    </location>
</feature>
<dbReference type="Gene3D" id="1.10.10.820">
    <property type="match status" value="1"/>
</dbReference>
<dbReference type="InterPro" id="IPR000048">
    <property type="entry name" value="IQ_motif_EF-hand-BS"/>
</dbReference>
<keyword evidence="10" id="KW-1185">Reference proteome</keyword>
<dbReference type="Gene3D" id="1.20.5.190">
    <property type="match status" value="1"/>
</dbReference>
<dbReference type="Pfam" id="PF00063">
    <property type="entry name" value="Myosin_head"/>
    <property type="match status" value="1"/>
</dbReference>
<dbReference type="PANTHER" id="PTHR13140">
    <property type="entry name" value="MYOSIN"/>
    <property type="match status" value="1"/>
</dbReference>
<evidence type="ECO:0000256" key="4">
    <source>
        <dbReference type="ARBA" id="ARBA00023175"/>
    </source>
</evidence>
<protein>
    <submittedName>
        <fullName evidence="9">Myosin type-2 heavy chain 1</fullName>
    </submittedName>
</protein>
<feature type="region of interest" description="Actin-binding" evidence="6">
    <location>
        <begin position="768"/>
        <end position="790"/>
    </location>
</feature>
<dbReference type="InterPro" id="IPR036961">
    <property type="entry name" value="Kinesin_motor_dom_sf"/>
</dbReference>
<reference evidence="9" key="1">
    <citation type="submission" date="2022-07" db="EMBL/GenBank/DDBJ databases">
        <title>Phylogenomic reconstructions and comparative analyses of Kickxellomycotina fungi.</title>
        <authorList>
            <person name="Reynolds N.K."/>
            <person name="Stajich J.E."/>
            <person name="Barry K."/>
            <person name="Grigoriev I.V."/>
            <person name="Crous P."/>
            <person name="Smith M.E."/>
        </authorList>
    </citation>
    <scope>NUCLEOTIDE SEQUENCE</scope>
    <source>
        <strain evidence="9">NRRL 1565</strain>
    </source>
</reference>
<dbReference type="GO" id="GO:0005737">
    <property type="term" value="C:cytoplasm"/>
    <property type="evidence" value="ECO:0007669"/>
    <property type="project" value="TreeGrafter"/>
</dbReference>
<feature type="compositionally biased region" description="Basic and acidic residues" evidence="7">
    <location>
        <begin position="1012"/>
        <end position="1043"/>
    </location>
</feature>
<evidence type="ECO:0000313" key="9">
    <source>
        <dbReference type="EMBL" id="KAJ2803134.1"/>
    </source>
</evidence>
<keyword evidence="3 6" id="KW-0518">Myosin</keyword>
<dbReference type="InterPro" id="IPR027417">
    <property type="entry name" value="P-loop_NTPase"/>
</dbReference>
<dbReference type="PROSITE" id="PS51456">
    <property type="entry name" value="MYOSIN_MOTOR"/>
    <property type="match status" value="1"/>
</dbReference>
<evidence type="ECO:0000313" key="10">
    <source>
        <dbReference type="Proteomes" id="UP001140094"/>
    </source>
</evidence>
<feature type="region of interest" description="Disordered" evidence="7">
    <location>
        <begin position="1012"/>
        <end position="1109"/>
    </location>
</feature>
<feature type="region of interest" description="Disordered" evidence="7">
    <location>
        <begin position="1247"/>
        <end position="1294"/>
    </location>
</feature>
<gene>
    <name evidence="9" type="primary">MYO2_2</name>
    <name evidence="9" type="ORF">H4R20_003012</name>
</gene>
<dbReference type="OrthoDB" id="6108017at2759"/>
<keyword evidence="5 6" id="KW-0009">Actin-binding</keyword>
<feature type="domain" description="Myosin motor" evidence="8">
    <location>
        <begin position="159"/>
        <end position="903"/>
    </location>
</feature>
<keyword evidence="4 6" id="KW-0505">Motor protein</keyword>
<keyword evidence="1 6" id="KW-0547">Nucleotide-binding</keyword>
<evidence type="ECO:0000256" key="7">
    <source>
        <dbReference type="SAM" id="MobiDB-lite"/>
    </source>
</evidence>
<feature type="compositionally biased region" description="Polar residues" evidence="7">
    <location>
        <begin position="1084"/>
        <end position="1097"/>
    </location>
</feature>
<feature type="region of interest" description="Disordered" evidence="7">
    <location>
        <begin position="1124"/>
        <end position="1149"/>
    </location>
</feature>
<comment type="caution">
    <text evidence="9">The sequence shown here is derived from an EMBL/GenBank/DDBJ whole genome shotgun (WGS) entry which is preliminary data.</text>
</comment>
<dbReference type="InterPro" id="IPR001609">
    <property type="entry name" value="Myosin_head_motor_dom-like"/>
</dbReference>
<dbReference type="PANTHER" id="PTHR13140:SF706">
    <property type="entry name" value="DILUTE CLASS UNCONVENTIONAL MYOSIN, ISOFORM C"/>
    <property type="match status" value="1"/>
</dbReference>
<feature type="compositionally biased region" description="Polar residues" evidence="7">
    <location>
        <begin position="1180"/>
        <end position="1193"/>
    </location>
</feature>
<feature type="region of interest" description="Disordered" evidence="7">
    <location>
        <begin position="1418"/>
        <end position="1444"/>
    </location>
</feature>
<feature type="region of interest" description="Disordered" evidence="7">
    <location>
        <begin position="1329"/>
        <end position="1351"/>
    </location>
</feature>
<feature type="region of interest" description="Disordered" evidence="7">
    <location>
        <begin position="1179"/>
        <end position="1203"/>
    </location>
</feature>
<accession>A0A9W8HWG2</accession>
<dbReference type="Gene3D" id="1.20.120.720">
    <property type="entry name" value="Myosin VI head, motor domain, U50 subdomain"/>
    <property type="match status" value="1"/>
</dbReference>
<feature type="compositionally biased region" description="Polar residues" evidence="7">
    <location>
        <begin position="1336"/>
        <end position="1347"/>
    </location>
</feature>
<feature type="compositionally biased region" description="Low complexity" evidence="7">
    <location>
        <begin position="1044"/>
        <end position="1065"/>
    </location>
</feature>
<proteinExistence type="inferred from homology"/>
<dbReference type="SUPFAM" id="SSF52540">
    <property type="entry name" value="P-loop containing nucleoside triphosphate hydrolases"/>
    <property type="match status" value="1"/>
</dbReference>
<keyword evidence="2 6" id="KW-0067">ATP-binding</keyword>
<name>A0A9W8HWG2_9FUNG</name>
<feature type="region of interest" description="Disordered" evidence="7">
    <location>
        <begin position="709"/>
        <end position="752"/>
    </location>
</feature>